<dbReference type="InterPro" id="IPR027417">
    <property type="entry name" value="P-loop_NTPase"/>
</dbReference>
<evidence type="ECO:0000313" key="4">
    <source>
        <dbReference type="Proteomes" id="UP001239445"/>
    </source>
</evidence>
<dbReference type="PANTHER" id="PTHR47691">
    <property type="entry name" value="REGULATOR-RELATED"/>
    <property type="match status" value="1"/>
</dbReference>
<dbReference type="SMART" id="SM00028">
    <property type="entry name" value="TPR"/>
    <property type="match status" value="3"/>
</dbReference>
<accession>A0AAJ0F4C1</accession>
<evidence type="ECO:0000259" key="2">
    <source>
        <dbReference type="Pfam" id="PF00931"/>
    </source>
</evidence>
<name>A0AAJ0F4C1_9PEZI</name>
<keyword evidence="4" id="KW-1185">Reference proteome</keyword>
<dbReference type="InterPro" id="IPR019734">
    <property type="entry name" value="TPR_rpt"/>
</dbReference>
<organism evidence="3 4">
    <name type="scientific">Echria macrotheca</name>
    <dbReference type="NCBI Taxonomy" id="438768"/>
    <lineage>
        <taxon>Eukaryota</taxon>
        <taxon>Fungi</taxon>
        <taxon>Dikarya</taxon>
        <taxon>Ascomycota</taxon>
        <taxon>Pezizomycotina</taxon>
        <taxon>Sordariomycetes</taxon>
        <taxon>Sordariomycetidae</taxon>
        <taxon>Sordariales</taxon>
        <taxon>Schizotheciaceae</taxon>
        <taxon>Echria</taxon>
    </lineage>
</organism>
<dbReference type="GO" id="GO:0043531">
    <property type="term" value="F:ADP binding"/>
    <property type="evidence" value="ECO:0007669"/>
    <property type="project" value="InterPro"/>
</dbReference>
<evidence type="ECO:0000313" key="3">
    <source>
        <dbReference type="EMBL" id="KAK1750193.1"/>
    </source>
</evidence>
<feature type="domain" description="NB-ARC" evidence="2">
    <location>
        <begin position="384"/>
        <end position="479"/>
    </location>
</feature>
<reference evidence="3" key="1">
    <citation type="submission" date="2023-06" db="EMBL/GenBank/DDBJ databases">
        <title>Genome-scale phylogeny and comparative genomics of the fungal order Sordariales.</title>
        <authorList>
            <consortium name="Lawrence Berkeley National Laboratory"/>
            <person name="Hensen N."/>
            <person name="Bonometti L."/>
            <person name="Westerberg I."/>
            <person name="Brannstrom I.O."/>
            <person name="Guillou S."/>
            <person name="Cros-Aarteil S."/>
            <person name="Calhoun S."/>
            <person name="Haridas S."/>
            <person name="Kuo A."/>
            <person name="Mondo S."/>
            <person name="Pangilinan J."/>
            <person name="Riley R."/>
            <person name="Labutti K."/>
            <person name="Andreopoulos B."/>
            <person name="Lipzen A."/>
            <person name="Chen C."/>
            <person name="Yanf M."/>
            <person name="Daum C."/>
            <person name="Ng V."/>
            <person name="Clum A."/>
            <person name="Steindorff A."/>
            <person name="Ohm R."/>
            <person name="Martin F."/>
            <person name="Silar P."/>
            <person name="Natvig D."/>
            <person name="Lalanne C."/>
            <person name="Gautier V."/>
            <person name="Ament-Velasquez S.L."/>
            <person name="Kruys A."/>
            <person name="Hutchinson M.I."/>
            <person name="Powell A.J."/>
            <person name="Barry K."/>
            <person name="Miller A.N."/>
            <person name="Grigoriev I.V."/>
            <person name="Debuchy R."/>
            <person name="Gladieux P."/>
            <person name="Thoren M.H."/>
            <person name="Johannesson H."/>
        </authorList>
    </citation>
    <scope>NUCLEOTIDE SEQUENCE</scope>
    <source>
        <strain evidence="3">PSN4</strain>
    </source>
</reference>
<dbReference type="Pfam" id="PF00931">
    <property type="entry name" value="NB-ARC"/>
    <property type="match status" value="1"/>
</dbReference>
<dbReference type="SUPFAM" id="SSF52540">
    <property type="entry name" value="P-loop containing nucleoside triphosphate hydrolases"/>
    <property type="match status" value="1"/>
</dbReference>
<dbReference type="PANTHER" id="PTHR47691:SF3">
    <property type="entry name" value="HTH-TYPE TRANSCRIPTIONAL REGULATOR RV0890C-RELATED"/>
    <property type="match status" value="1"/>
</dbReference>
<dbReference type="Proteomes" id="UP001239445">
    <property type="component" value="Unassembled WGS sequence"/>
</dbReference>
<evidence type="ECO:0000256" key="1">
    <source>
        <dbReference type="SAM" id="MobiDB-lite"/>
    </source>
</evidence>
<dbReference type="Pfam" id="PF13424">
    <property type="entry name" value="TPR_12"/>
    <property type="match status" value="1"/>
</dbReference>
<sequence length="1129" mass="126872">MSPGLRHGSVPGSLYLNPTQTNLSTTRSGSKPRGAALEILYEGPQVNAGGPAADLVFVHGLTGDRLDTFSMLLSNGTKFCWPRDLLAQDPELKHRECLRIMSFNYDADVAKLLSKVGSNTLHDHARSLLDQVQARRKSLFEALIKAHRSFEADHNQTFESTCAIFTFATPHYGSKFALPAILFARLVRPIHHFNVRILKALQNAPDTSDDWQQTLIDILLERWANRKPIYFFNAYETVGFQWLPWLGKVVPKHSAVLRGPSQLVSNTPISANHRDIVRYKTPEDEGYTIFRSKLQPILEKLPNPNNDAMAAAAAAAAARKGSGATTRKLSETSLSVIASDSVTLQATEEAPSIDLYIRDCLLPPIAKDFVGRTDLIEHINAHFKMMREAEPLITVLLGNGGHGKSQVALRFAKQAFEDRTFDLVFWVDASSESKAKACIAQICSTLDSSTSSLDLQTKVDKAIRMLDSTTQRWLIVLDNYDNFVLDREEVPPSPAGTDDDSLSIASSPVCRFDFSPYKTRNRLGCFLITSRDSKMATYATDHHVIEVGPMSEDDALDMLRNRYKSHYNGLPGWDVNAARNLVEELGCLPLAIEQAASYLICSQRTVAGFLEFFLRNKLEVLRYVPENPNIRSGRVQHGTTWITNSLSVLTVWEMSFNAVAKDIKNKEASKLAVIILQLAGFLDRNGISLWFLEEMDAFHKKGRLRALGRHHASENKTKQAIKMLKDWHLIETSQKTSKSGSGSGSWDSGPATDLFTIHPLVQDWIRYRMTESQWHDNVHHAVRVVERHLSKDHDVLLASALKDKQELVRHIDAITTELEMRKFGTLASDDLHLGVGRLAKTAIQFASFYHDMFDLDNAERLYQVVLDKHKGEQSARDPRVLEALEGLALVRLWQEKGDEAFQLCHQAREGNIAVFGRGARQTIRCTHNLGEIQCFRKEFDEAIKLFDECVVGFEKEFGSSSKEKLREMEALGNAHRAKGNTAKAYELISTAQARLIKWDSMADLTVNATESLALVRKAQGDYSEAERLYRQVIAKYEKTVGAGQYTTLGALQGLADTYRKAGRWDEAAKQYKIIMDRHRQAHGTDHAQYLRAKEAYENLISSNPVPGPIDDFSYPWPRPVNEFQSRDVY</sequence>
<dbReference type="AlphaFoldDB" id="A0AAJ0F4C1"/>
<feature type="region of interest" description="Disordered" evidence="1">
    <location>
        <begin position="1"/>
        <end position="30"/>
    </location>
</feature>
<dbReference type="Pfam" id="PF13374">
    <property type="entry name" value="TPR_10"/>
    <property type="match status" value="2"/>
</dbReference>
<dbReference type="Gene3D" id="3.40.50.300">
    <property type="entry name" value="P-loop containing nucleotide triphosphate hydrolases"/>
    <property type="match status" value="1"/>
</dbReference>
<dbReference type="InterPro" id="IPR011990">
    <property type="entry name" value="TPR-like_helical_dom_sf"/>
</dbReference>
<dbReference type="EMBL" id="MU839849">
    <property type="protein sequence ID" value="KAK1750193.1"/>
    <property type="molecule type" value="Genomic_DNA"/>
</dbReference>
<feature type="compositionally biased region" description="Polar residues" evidence="1">
    <location>
        <begin position="16"/>
        <end position="29"/>
    </location>
</feature>
<dbReference type="Gene3D" id="1.25.40.10">
    <property type="entry name" value="Tetratricopeptide repeat domain"/>
    <property type="match status" value="2"/>
</dbReference>
<comment type="caution">
    <text evidence="3">The sequence shown here is derived from an EMBL/GenBank/DDBJ whole genome shotgun (WGS) entry which is preliminary data.</text>
</comment>
<dbReference type="InterPro" id="IPR002182">
    <property type="entry name" value="NB-ARC"/>
</dbReference>
<protein>
    <recommendedName>
        <fullName evidence="2">NB-ARC domain-containing protein</fullName>
    </recommendedName>
</protein>
<gene>
    <name evidence="3" type="ORF">QBC47DRAFT_407424</name>
</gene>
<proteinExistence type="predicted"/>
<dbReference type="SUPFAM" id="SSF48452">
    <property type="entry name" value="TPR-like"/>
    <property type="match status" value="2"/>
</dbReference>